<feature type="transmembrane region" description="Helical" evidence="1">
    <location>
        <begin position="61"/>
        <end position="79"/>
    </location>
</feature>
<sequence>MLVASLKSISNGYAQLTKQFSNWQTVFLVLLAIVVNLLITSFFSFVLFPGHKAGPVTEPDIYFFLTIFILAPFLETYFVQRGIINYILKKWPTELLMACLISSLVFAAFHYYSIPYILKTFLSGFIYGTLYISVKQKDQNAFLATLIAHAVFNGLGFCITLLLRS</sequence>
<keyword evidence="3" id="KW-0645">Protease</keyword>
<name>A0ABS9BI47_9BACT</name>
<keyword evidence="1" id="KW-0812">Transmembrane</keyword>
<feature type="transmembrane region" description="Helical" evidence="1">
    <location>
        <begin position="91"/>
        <end position="110"/>
    </location>
</feature>
<protein>
    <submittedName>
        <fullName evidence="3">CPBP family intramembrane metalloprotease</fullName>
    </submittedName>
</protein>
<feature type="domain" description="CAAX prenyl protease 2/Lysostaphin resistance protein A-like" evidence="2">
    <location>
        <begin position="61"/>
        <end position="154"/>
    </location>
</feature>
<reference evidence="3 4" key="1">
    <citation type="submission" date="2022-01" db="EMBL/GenBank/DDBJ databases">
        <title>Flavihumibacter sp. nov., isolated from sediment of a river.</title>
        <authorList>
            <person name="Liu H."/>
        </authorList>
    </citation>
    <scope>NUCLEOTIDE SEQUENCE [LARGE SCALE GENOMIC DNA]</scope>
    <source>
        <strain evidence="3 4">RY-1</strain>
    </source>
</reference>
<proteinExistence type="predicted"/>
<gene>
    <name evidence="3" type="ORF">L0U88_11550</name>
</gene>
<evidence type="ECO:0000313" key="4">
    <source>
        <dbReference type="Proteomes" id="UP001200145"/>
    </source>
</evidence>
<dbReference type="Proteomes" id="UP001200145">
    <property type="component" value="Unassembled WGS sequence"/>
</dbReference>
<evidence type="ECO:0000313" key="3">
    <source>
        <dbReference type="EMBL" id="MCF1715262.1"/>
    </source>
</evidence>
<evidence type="ECO:0000259" key="2">
    <source>
        <dbReference type="Pfam" id="PF02517"/>
    </source>
</evidence>
<keyword evidence="4" id="KW-1185">Reference proteome</keyword>
<feature type="transmembrane region" description="Helical" evidence="1">
    <location>
        <begin position="26"/>
        <end position="49"/>
    </location>
</feature>
<keyword evidence="1" id="KW-1133">Transmembrane helix</keyword>
<dbReference type="EMBL" id="JAKEVY010000003">
    <property type="protein sequence ID" value="MCF1715262.1"/>
    <property type="molecule type" value="Genomic_DNA"/>
</dbReference>
<dbReference type="Pfam" id="PF02517">
    <property type="entry name" value="Rce1-like"/>
    <property type="match status" value="1"/>
</dbReference>
<dbReference type="InterPro" id="IPR003675">
    <property type="entry name" value="Rce1/LyrA-like_dom"/>
</dbReference>
<keyword evidence="3" id="KW-0378">Hydrolase</keyword>
<dbReference type="RefSeq" id="WP_234866218.1">
    <property type="nucleotide sequence ID" value="NZ_JAKEVY010000003.1"/>
</dbReference>
<dbReference type="GO" id="GO:0008237">
    <property type="term" value="F:metallopeptidase activity"/>
    <property type="evidence" value="ECO:0007669"/>
    <property type="project" value="UniProtKB-KW"/>
</dbReference>
<accession>A0ABS9BI47</accession>
<keyword evidence="3" id="KW-0482">Metalloprotease</keyword>
<organism evidence="3 4">
    <name type="scientific">Flavihumibacter fluminis</name>
    <dbReference type="NCBI Taxonomy" id="2909236"/>
    <lineage>
        <taxon>Bacteria</taxon>
        <taxon>Pseudomonadati</taxon>
        <taxon>Bacteroidota</taxon>
        <taxon>Chitinophagia</taxon>
        <taxon>Chitinophagales</taxon>
        <taxon>Chitinophagaceae</taxon>
        <taxon>Flavihumibacter</taxon>
    </lineage>
</organism>
<keyword evidence="1" id="KW-0472">Membrane</keyword>
<feature type="transmembrane region" description="Helical" evidence="1">
    <location>
        <begin position="141"/>
        <end position="163"/>
    </location>
</feature>
<comment type="caution">
    <text evidence="3">The sequence shown here is derived from an EMBL/GenBank/DDBJ whole genome shotgun (WGS) entry which is preliminary data.</text>
</comment>
<evidence type="ECO:0000256" key="1">
    <source>
        <dbReference type="SAM" id="Phobius"/>
    </source>
</evidence>